<dbReference type="InterPro" id="IPR013087">
    <property type="entry name" value="Znf_C2H2_type"/>
</dbReference>
<keyword evidence="4" id="KW-0863">Zinc-finger</keyword>
<feature type="region of interest" description="Disordered" evidence="7">
    <location>
        <begin position="1"/>
        <end position="94"/>
    </location>
</feature>
<evidence type="ECO:0000313" key="9">
    <source>
        <dbReference type="EMBL" id="EFO63845.1"/>
    </source>
</evidence>
<evidence type="ECO:0000313" key="10">
    <source>
        <dbReference type="Proteomes" id="UP000008974"/>
    </source>
</evidence>
<protein>
    <recommendedName>
        <fullName evidence="8">C2H2-type domain-containing protein</fullName>
    </recommendedName>
</protein>
<keyword evidence="6" id="KW-0539">Nucleus</keyword>
<sequence length="767" mass="85214">MSSESGRRRKNPDERTEAQSTTGSRPMNVSMKEPPRKTRKTIKRKTTEGPGDAADRARKREQGSSRILLPQRTSLCQRTAAGGRAHYASSRNHPAPTGSIADYTSWLKDAGVHLRNYTFGDLPTYLSYAIHSTKSCHGHFCVSCHASFNTPKDLEQHVWGNLTHLGLTLLVPLYTKRDSQPGALCCPFCDFATDRQSQLTLHQALTPDCRRPTWALTMACRNAPDRSNVGLEHFPDSPVVLRYNPEYVFGQTKPVRLNSQQYQSALELLAAWSNQVNLNLQQGQQEPAPLVTLDPLPPEQARDAQSLTPPQRTLEPAELYERGITPDTYQCVVNASSLTGDMLRYHNENEGLMCTRERLVRTIEKLHLSYESVEAFMDMLMGTKVGGIPTCPTCLRCYRSDLDLRRHLLETEHSTLEWHQVNLNVSRNGKKMCPFCSKAFRSERAVQTHCNTDTGCRALLRERMGLKEKETNILFSTHRANMLRGGYTTPLVEPQSREARARQEVAEMSLAYTAGKRKNALAPPRQPTCPACSLRFASKAELAAHLSNATDDQHLAIQRGRIRMTGGWFKARDLALLSYLAGEFVGRTRAGPLTSGQCFVKLLGRCYMGDGRQSAPGKDRLAERVEDALVKGNCRRAMGLLSQRSLLNPDSPEGIRVTHELHPGPIEGYEAPVLQPTENMDLPAKITEEEVVRAVKSMGLSKSLDPLAWAVLASPHPGAGRPGGPCAGLQRDPRRGPEEGIPGPVRVPPGPHPQGRDREQVQADRDQ</sequence>
<keyword evidence="2" id="KW-0479">Metal-binding</keyword>
<dbReference type="InterPro" id="IPR050888">
    <property type="entry name" value="ZnF_C2H2-type_TF"/>
</dbReference>
<dbReference type="AlphaFoldDB" id="E1F0Z7"/>
<dbReference type="EMBL" id="ACVC01000116">
    <property type="protein sequence ID" value="EFO63845.1"/>
    <property type="molecule type" value="Genomic_DNA"/>
</dbReference>
<evidence type="ECO:0000256" key="3">
    <source>
        <dbReference type="ARBA" id="ARBA00022737"/>
    </source>
</evidence>
<gene>
    <name evidence="9" type="ORF">GLP15_4562</name>
</gene>
<proteinExistence type="predicted"/>
<dbReference type="GO" id="GO:0008270">
    <property type="term" value="F:zinc ion binding"/>
    <property type="evidence" value="ECO:0007669"/>
    <property type="project" value="UniProtKB-KW"/>
</dbReference>
<name>E1F0Z7_GIAIA</name>
<dbReference type="SMART" id="SM00355">
    <property type="entry name" value="ZnF_C2H2"/>
    <property type="match status" value="5"/>
</dbReference>
<evidence type="ECO:0000256" key="2">
    <source>
        <dbReference type="ARBA" id="ARBA00022723"/>
    </source>
</evidence>
<evidence type="ECO:0000256" key="5">
    <source>
        <dbReference type="ARBA" id="ARBA00022833"/>
    </source>
</evidence>
<keyword evidence="3" id="KW-0677">Repeat</keyword>
<accession>E1F0Z7</accession>
<dbReference type="PANTHER" id="PTHR24406">
    <property type="entry name" value="TRANSCRIPTIONAL REPRESSOR CTCFL-RELATED"/>
    <property type="match status" value="1"/>
</dbReference>
<feature type="domain" description="C2H2-type" evidence="8">
    <location>
        <begin position="391"/>
        <end position="413"/>
    </location>
</feature>
<evidence type="ECO:0000256" key="1">
    <source>
        <dbReference type="ARBA" id="ARBA00004123"/>
    </source>
</evidence>
<dbReference type="PROSITE" id="PS00028">
    <property type="entry name" value="ZINC_FINGER_C2H2_1"/>
    <property type="match status" value="1"/>
</dbReference>
<dbReference type="OrthoDB" id="3535323at2759"/>
<feature type="region of interest" description="Disordered" evidence="7">
    <location>
        <begin position="288"/>
        <end position="309"/>
    </location>
</feature>
<feature type="compositionally biased region" description="Basic and acidic residues" evidence="7">
    <location>
        <begin position="754"/>
        <end position="767"/>
    </location>
</feature>
<dbReference type="VEuPathDB" id="GiardiaDB:GLP15_4562"/>
<comment type="subcellular location">
    <subcellularLocation>
        <location evidence="1">Nucleus</location>
    </subcellularLocation>
</comment>
<evidence type="ECO:0000256" key="4">
    <source>
        <dbReference type="ARBA" id="ARBA00022771"/>
    </source>
</evidence>
<evidence type="ECO:0000259" key="8">
    <source>
        <dbReference type="PROSITE" id="PS00028"/>
    </source>
</evidence>
<evidence type="ECO:0000256" key="7">
    <source>
        <dbReference type="SAM" id="MobiDB-lite"/>
    </source>
</evidence>
<reference evidence="9 10" key="1">
    <citation type="journal article" date="2010" name="BMC Genomics">
        <title>Genome analysis and comparative genomics of a Giardia intestinalis assemblage E isolate.</title>
        <authorList>
            <person name="Jerlstrom-Hultqvist J."/>
            <person name="Franzen O."/>
            <person name="Ankarklev J."/>
            <person name="Xu F."/>
            <person name="Nohynkova E."/>
            <person name="Andersson J.O."/>
            <person name="Svard S.G."/>
            <person name="Andersson B."/>
        </authorList>
    </citation>
    <scope>NUCLEOTIDE SEQUENCE [LARGE SCALE GENOMIC DNA]</scope>
    <source>
        <strain evidence="9 10">P15</strain>
    </source>
</reference>
<dbReference type="GO" id="GO:0005634">
    <property type="term" value="C:nucleus"/>
    <property type="evidence" value="ECO:0007669"/>
    <property type="project" value="UniProtKB-SubCell"/>
</dbReference>
<feature type="compositionally biased region" description="Polar residues" evidence="7">
    <location>
        <begin position="18"/>
        <end position="27"/>
    </location>
</feature>
<feature type="compositionally biased region" description="Basic and acidic residues" evidence="7">
    <location>
        <begin position="53"/>
        <end position="63"/>
    </location>
</feature>
<dbReference type="Proteomes" id="UP000008974">
    <property type="component" value="Unassembled WGS sequence"/>
</dbReference>
<comment type="caution">
    <text evidence="9">The sequence shown here is derived from an EMBL/GenBank/DDBJ whole genome shotgun (WGS) entry which is preliminary data.</text>
</comment>
<feature type="region of interest" description="Disordered" evidence="7">
    <location>
        <begin position="715"/>
        <end position="767"/>
    </location>
</feature>
<organism evidence="9 10">
    <name type="scientific">Giardia intestinalis (strain P15)</name>
    <name type="common">Giardia lamblia</name>
    <dbReference type="NCBI Taxonomy" id="658858"/>
    <lineage>
        <taxon>Eukaryota</taxon>
        <taxon>Metamonada</taxon>
        <taxon>Diplomonadida</taxon>
        <taxon>Hexamitidae</taxon>
        <taxon>Giardiinae</taxon>
        <taxon>Giardia</taxon>
    </lineage>
</organism>
<evidence type="ECO:0000256" key="6">
    <source>
        <dbReference type="ARBA" id="ARBA00023242"/>
    </source>
</evidence>
<keyword evidence="5" id="KW-0862">Zinc</keyword>